<protein>
    <submittedName>
        <fullName evidence="4">N-methylhydantoinase A</fullName>
    </submittedName>
</protein>
<dbReference type="SUPFAM" id="SSF53067">
    <property type="entry name" value="Actin-like ATPase domain"/>
    <property type="match status" value="1"/>
</dbReference>
<evidence type="ECO:0000259" key="2">
    <source>
        <dbReference type="Pfam" id="PF05378"/>
    </source>
</evidence>
<evidence type="ECO:0000259" key="1">
    <source>
        <dbReference type="Pfam" id="PF01968"/>
    </source>
</evidence>
<dbReference type="InterPro" id="IPR008040">
    <property type="entry name" value="Hydant_A_N"/>
</dbReference>
<proteinExistence type="predicted"/>
<dbReference type="Proteomes" id="UP000277424">
    <property type="component" value="Unassembled WGS sequence"/>
</dbReference>
<dbReference type="GO" id="GO:0005829">
    <property type="term" value="C:cytosol"/>
    <property type="evidence" value="ECO:0007669"/>
    <property type="project" value="TreeGrafter"/>
</dbReference>
<dbReference type="InterPro" id="IPR002821">
    <property type="entry name" value="Hydantoinase_A"/>
</dbReference>
<dbReference type="GO" id="GO:0006749">
    <property type="term" value="P:glutathione metabolic process"/>
    <property type="evidence" value="ECO:0007669"/>
    <property type="project" value="TreeGrafter"/>
</dbReference>
<dbReference type="EMBL" id="RBIG01000002">
    <property type="protein sequence ID" value="RKQ70226.1"/>
    <property type="molecule type" value="Genomic_DNA"/>
</dbReference>
<accession>A0A420WGX8</accession>
<evidence type="ECO:0000313" key="4">
    <source>
        <dbReference type="EMBL" id="RKQ70226.1"/>
    </source>
</evidence>
<name>A0A420WGX8_9PROT</name>
<reference evidence="4 5" key="1">
    <citation type="submission" date="2018-10" db="EMBL/GenBank/DDBJ databases">
        <title>Comparative analysis of microorganisms from saline springs in Andes Mountain Range, Colombia.</title>
        <authorList>
            <person name="Rubin E."/>
        </authorList>
    </citation>
    <scope>NUCLEOTIDE SEQUENCE [LARGE SCALE GENOMIC DNA]</scope>
    <source>
        <strain evidence="4 5">USBA 36</strain>
    </source>
</reference>
<gene>
    <name evidence="4" type="ORF">BCL74_2168</name>
</gene>
<evidence type="ECO:0000259" key="3">
    <source>
        <dbReference type="Pfam" id="PF19278"/>
    </source>
</evidence>
<feature type="domain" description="Acetophenone carboxylase-like C-terminal" evidence="3">
    <location>
        <begin position="523"/>
        <end position="691"/>
    </location>
</feature>
<comment type="caution">
    <text evidence="4">The sequence shown here is derived from an EMBL/GenBank/DDBJ whole genome shotgun (WGS) entry which is preliminary data.</text>
</comment>
<dbReference type="InterPro" id="IPR045079">
    <property type="entry name" value="Oxoprolinase-like"/>
</dbReference>
<dbReference type="OrthoDB" id="9759608at2"/>
<dbReference type="AlphaFoldDB" id="A0A420WGX8"/>
<dbReference type="Pfam" id="PF05378">
    <property type="entry name" value="Hydant_A_N"/>
    <property type="match status" value="1"/>
</dbReference>
<organism evidence="4 5">
    <name type="scientific">Oceanibaculum indicum</name>
    <dbReference type="NCBI Taxonomy" id="526216"/>
    <lineage>
        <taxon>Bacteria</taxon>
        <taxon>Pseudomonadati</taxon>
        <taxon>Pseudomonadota</taxon>
        <taxon>Alphaproteobacteria</taxon>
        <taxon>Rhodospirillales</taxon>
        <taxon>Oceanibaculaceae</taxon>
        <taxon>Oceanibaculum</taxon>
    </lineage>
</organism>
<dbReference type="Pfam" id="PF19278">
    <property type="entry name" value="Hydant_A_C"/>
    <property type="match status" value="1"/>
</dbReference>
<dbReference type="GO" id="GO:0017168">
    <property type="term" value="F:5-oxoprolinase (ATP-hydrolyzing) activity"/>
    <property type="evidence" value="ECO:0007669"/>
    <property type="project" value="TreeGrafter"/>
</dbReference>
<dbReference type="PANTHER" id="PTHR11365">
    <property type="entry name" value="5-OXOPROLINASE RELATED"/>
    <property type="match status" value="1"/>
</dbReference>
<dbReference type="InterPro" id="IPR049517">
    <property type="entry name" value="ACX-like_C"/>
</dbReference>
<evidence type="ECO:0000313" key="5">
    <source>
        <dbReference type="Proteomes" id="UP000277424"/>
    </source>
</evidence>
<sequence>MPDSTPQSGPHSVPARPDAAALKGALVGIDVGGTFTDLILIDPEKGLRIAKVPTTVHNQAFGVMAALEKAGADLASLASIVHGTTTTTNALLERKIAKCGLITTKGFRDVLELGRRTRPKPYGLIGSFEPLIARENRLEVAERIDAQGNELTPLDEAGVRAAAKALLDSGVEAVVVHFLHAYANPAHERRAAEILREIWPNPYITVGSDILSEFREYERGTTASVNAAIQPVLDRYIRRLTDELAAQGYGRDLLVMQGNGGTVSARIVAEAAVNTVMSGPASGVMAAAYTARASGHPNLITYDMGGTSSDVGLILDGVPAVSAELELEYAIPIHVPMVDVHTIGAGGGSLARIDEAGLLQVGPESAGANPGPICYGRGGTRPTITDANLALGRLNPKGLLAVDSPVSVDDVKNAIARDVGAPLGLETDAAAAAILAIGNMKMANAIRMVSLARGHDPRDFALFAFGGAGPLHAVALARELAIPTVLIPARPGITNALGCVVADLRHDYVNTVNTPLEAVDMDQVKAILQEQVAAGREIIAREGTEVEEITVLHDADMQFQGQTHILTIPVPGPDVSRDYLAEAFAKAYWERFEVELPEIRPVLVNLHTAVIGRRPAVSLTALVEPERQEATVQAAIEDRRSVWFEADGWQDTPVYRRAALPLGGEFAGPAIVEQLDTTIVIEPGCTVRVDDLGNLLVKVPPTGSGA</sequence>
<feature type="domain" description="Hydantoinase A/oxoprolinase" evidence="1">
    <location>
        <begin position="219"/>
        <end position="507"/>
    </location>
</feature>
<feature type="domain" description="Hydantoinase/oxoprolinase N-terminal" evidence="2">
    <location>
        <begin position="27"/>
        <end position="198"/>
    </location>
</feature>
<dbReference type="PANTHER" id="PTHR11365:SF23">
    <property type="entry name" value="HYPOTHETICAL 5-OXOPROLINASE (EUROFUNG)-RELATED"/>
    <property type="match status" value="1"/>
</dbReference>
<dbReference type="Pfam" id="PF01968">
    <property type="entry name" value="Hydantoinase_A"/>
    <property type="match status" value="1"/>
</dbReference>
<dbReference type="InterPro" id="IPR043129">
    <property type="entry name" value="ATPase_NBD"/>
</dbReference>